<evidence type="ECO:0000313" key="1">
    <source>
        <dbReference type="EMBL" id="MBA0754858.1"/>
    </source>
</evidence>
<dbReference type="EMBL" id="JABEZY010265057">
    <property type="protein sequence ID" value="MBA0754858.1"/>
    <property type="molecule type" value="Genomic_DNA"/>
</dbReference>
<evidence type="ECO:0000313" key="2">
    <source>
        <dbReference type="Proteomes" id="UP000593579"/>
    </source>
</evidence>
<protein>
    <submittedName>
        <fullName evidence="1">Uncharacterized protein</fullName>
    </submittedName>
</protein>
<dbReference type="Proteomes" id="UP000593579">
    <property type="component" value="Unassembled WGS sequence"/>
</dbReference>
<dbReference type="AlphaFoldDB" id="A0A7J9D2N0"/>
<accession>A0A7J9D2N0</accession>
<organism evidence="1 2">
    <name type="scientific">Gossypium gossypioides</name>
    <name type="common">Mexican cotton</name>
    <name type="synonym">Selera gossypioides</name>
    <dbReference type="NCBI Taxonomy" id="34282"/>
    <lineage>
        <taxon>Eukaryota</taxon>
        <taxon>Viridiplantae</taxon>
        <taxon>Streptophyta</taxon>
        <taxon>Embryophyta</taxon>
        <taxon>Tracheophyta</taxon>
        <taxon>Spermatophyta</taxon>
        <taxon>Magnoliopsida</taxon>
        <taxon>eudicotyledons</taxon>
        <taxon>Gunneridae</taxon>
        <taxon>Pentapetalae</taxon>
        <taxon>rosids</taxon>
        <taxon>malvids</taxon>
        <taxon>Malvales</taxon>
        <taxon>Malvaceae</taxon>
        <taxon>Malvoideae</taxon>
        <taxon>Gossypium</taxon>
    </lineage>
</organism>
<gene>
    <name evidence="1" type="ORF">Gogos_019916</name>
</gene>
<reference evidence="1 2" key="1">
    <citation type="journal article" date="2019" name="Genome Biol. Evol.">
        <title>Insights into the evolution of the New World diploid cottons (Gossypium, subgenus Houzingenia) based on genome sequencing.</title>
        <authorList>
            <person name="Grover C.E."/>
            <person name="Arick M.A. 2nd"/>
            <person name="Thrash A."/>
            <person name="Conover J.L."/>
            <person name="Sanders W.S."/>
            <person name="Peterson D.G."/>
            <person name="Frelichowski J.E."/>
            <person name="Scheffler J.A."/>
            <person name="Scheffler B.E."/>
            <person name="Wendel J.F."/>
        </authorList>
    </citation>
    <scope>NUCLEOTIDE SEQUENCE [LARGE SCALE GENOMIC DNA]</scope>
    <source>
        <strain evidence="1">5</strain>
        <tissue evidence="1">Leaf</tissue>
    </source>
</reference>
<name>A0A7J9D2N0_GOSGO</name>
<proteinExistence type="predicted"/>
<dbReference type="OrthoDB" id="979197at2759"/>
<sequence length="28" mass="3364">MKLSLIYLIGLVRGLRPFRRYCLKLLDI</sequence>
<keyword evidence="2" id="KW-1185">Reference proteome</keyword>
<comment type="caution">
    <text evidence="1">The sequence shown here is derived from an EMBL/GenBank/DDBJ whole genome shotgun (WGS) entry which is preliminary data.</text>
</comment>